<dbReference type="Gene3D" id="1.10.1740.10">
    <property type="match status" value="1"/>
</dbReference>
<accession>A0A7W7GUP7</accession>
<keyword evidence="9" id="KW-1185">Reference proteome</keyword>
<keyword evidence="2" id="KW-0805">Transcription regulation</keyword>
<name>A0A7W7GUP7_9ACTN</name>
<dbReference type="PANTHER" id="PTHR47756:SF2">
    <property type="entry name" value="BLL6612 PROTEIN"/>
    <property type="match status" value="1"/>
</dbReference>
<evidence type="ECO:0000256" key="4">
    <source>
        <dbReference type="ARBA" id="ARBA00023163"/>
    </source>
</evidence>
<evidence type="ECO:0000313" key="8">
    <source>
        <dbReference type="EMBL" id="MBB4738665.1"/>
    </source>
</evidence>
<comment type="similarity">
    <text evidence="1">Belongs to the sigma-70 factor family. ECF subfamily.</text>
</comment>
<evidence type="ECO:0000256" key="2">
    <source>
        <dbReference type="ARBA" id="ARBA00023015"/>
    </source>
</evidence>
<dbReference type="InterPro" id="IPR007627">
    <property type="entry name" value="RNA_pol_sigma70_r2"/>
</dbReference>
<dbReference type="GO" id="GO:0003677">
    <property type="term" value="F:DNA binding"/>
    <property type="evidence" value="ECO:0007669"/>
    <property type="project" value="InterPro"/>
</dbReference>
<dbReference type="InterPro" id="IPR046531">
    <property type="entry name" value="DUF6596"/>
</dbReference>
<evidence type="ECO:0000313" key="9">
    <source>
        <dbReference type="Proteomes" id="UP000546162"/>
    </source>
</evidence>
<dbReference type="RefSeq" id="WP_185039202.1">
    <property type="nucleotide sequence ID" value="NZ_BAABFG010000005.1"/>
</dbReference>
<protein>
    <submittedName>
        <fullName evidence="8">RNA polymerase sigma-70 factor (ECF subfamily)</fullName>
    </submittedName>
</protein>
<keyword evidence="3" id="KW-0731">Sigma factor</keyword>
<dbReference type="PANTHER" id="PTHR47756">
    <property type="entry name" value="BLL6612 PROTEIN-RELATED"/>
    <property type="match status" value="1"/>
</dbReference>
<sequence length="383" mass="41156">MDEVFFRESFSRIAATLIRLTGDWTLAEDCAMDAIEAALRRWPRDGRPDNPGGWLMTAARNRAIDQMRRAAMADRKLRDLALLRDDEPAPEGDDRLRLIFTCCHPALAVESRVALTLRTVAGLPTPEVARLFLVSEAAMARRLSRAKGRIAQAGIPYRVPSGATLTERLPSVLAVLYLLFTRGYDGEPALEAEAIRLARLLAALMPAEPEVSALLALCLLQHSRRAARQDPAGDLITLEHQDRSRWDHAAIAEAVGLLAGRPVTGPYAIQAHIAAGHATAPDFAATDWPALAGWYDQLARVHPSPVVEVNRAVAHGYAFGPAAGLAVLAGVRDALAGYAPALAAEADLTERAGDTATAAELFRRAAAAAGSEAERRALLKRVG</sequence>
<evidence type="ECO:0000259" key="6">
    <source>
        <dbReference type="Pfam" id="PF08281"/>
    </source>
</evidence>
<reference evidence="8 9" key="1">
    <citation type="submission" date="2020-08" db="EMBL/GenBank/DDBJ databases">
        <title>Sequencing the genomes of 1000 actinobacteria strains.</title>
        <authorList>
            <person name="Klenk H.-P."/>
        </authorList>
    </citation>
    <scope>NUCLEOTIDE SEQUENCE [LARGE SCALE GENOMIC DNA]</scope>
    <source>
        <strain evidence="8 9">DSM 45809</strain>
    </source>
</reference>
<dbReference type="AlphaFoldDB" id="A0A7W7GUP7"/>
<dbReference type="Pfam" id="PF20239">
    <property type="entry name" value="DUF6596"/>
    <property type="match status" value="1"/>
</dbReference>
<dbReference type="InterPro" id="IPR013249">
    <property type="entry name" value="RNA_pol_sigma70_r4_t2"/>
</dbReference>
<evidence type="ECO:0000256" key="1">
    <source>
        <dbReference type="ARBA" id="ARBA00010641"/>
    </source>
</evidence>
<feature type="domain" description="DUF6596" evidence="7">
    <location>
        <begin position="168"/>
        <end position="258"/>
    </location>
</feature>
<dbReference type="InterPro" id="IPR013324">
    <property type="entry name" value="RNA_pol_sigma_r3/r4-like"/>
</dbReference>
<dbReference type="Proteomes" id="UP000546162">
    <property type="component" value="Unassembled WGS sequence"/>
</dbReference>
<dbReference type="InterPro" id="IPR013325">
    <property type="entry name" value="RNA_pol_sigma_r2"/>
</dbReference>
<dbReference type="EMBL" id="JACHNB010000001">
    <property type="protein sequence ID" value="MBB4738665.1"/>
    <property type="molecule type" value="Genomic_DNA"/>
</dbReference>
<comment type="caution">
    <text evidence="8">The sequence shown here is derived from an EMBL/GenBank/DDBJ whole genome shotgun (WGS) entry which is preliminary data.</text>
</comment>
<organism evidence="8 9">
    <name type="scientific">Actinoplanes octamycinicus</name>
    <dbReference type="NCBI Taxonomy" id="135948"/>
    <lineage>
        <taxon>Bacteria</taxon>
        <taxon>Bacillati</taxon>
        <taxon>Actinomycetota</taxon>
        <taxon>Actinomycetes</taxon>
        <taxon>Micromonosporales</taxon>
        <taxon>Micromonosporaceae</taxon>
        <taxon>Actinoplanes</taxon>
    </lineage>
</organism>
<dbReference type="Pfam" id="PF04542">
    <property type="entry name" value="Sigma70_r2"/>
    <property type="match status" value="1"/>
</dbReference>
<keyword evidence="4" id="KW-0804">Transcription</keyword>
<dbReference type="GO" id="GO:0006352">
    <property type="term" value="P:DNA-templated transcription initiation"/>
    <property type="evidence" value="ECO:0007669"/>
    <property type="project" value="InterPro"/>
</dbReference>
<evidence type="ECO:0000256" key="3">
    <source>
        <dbReference type="ARBA" id="ARBA00023082"/>
    </source>
</evidence>
<dbReference type="GO" id="GO:0016987">
    <property type="term" value="F:sigma factor activity"/>
    <property type="evidence" value="ECO:0007669"/>
    <property type="project" value="UniProtKB-KW"/>
</dbReference>
<evidence type="ECO:0000259" key="7">
    <source>
        <dbReference type="Pfam" id="PF20239"/>
    </source>
</evidence>
<feature type="domain" description="RNA polymerase sigma factor 70 region 4 type 2" evidence="6">
    <location>
        <begin position="99"/>
        <end position="149"/>
    </location>
</feature>
<feature type="domain" description="RNA polymerase sigma-70 region 2" evidence="5">
    <location>
        <begin position="11"/>
        <end position="70"/>
    </location>
</feature>
<evidence type="ECO:0000259" key="5">
    <source>
        <dbReference type="Pfam" id="PF04542"/>
    </source>
</evidence>
<dbReference type="Pfam" id="PF08281">
    <property type="entry name" value="Sigma70_r4_2"/>
    <property type="match status" value="1"/>
</dbReference>
<proteinExistence type="inferred from homology"/>
<dbReference type="SUPFAM" id="SSF88946">
    <property type="entry name" value="Sigma2 domain of RNA polymerase sigma factors"/>
    <property type="match status" value="1"/>
</dbReference>
<gene>
    <name evidence="8" type="ORF">BJY16_002124</name>
</gene>
<dbReference type="SUPFAM" id="SSF88659">
    <property type="entry name" value="Sigma3 and sigma4 domains of RNA polymerase sigma factors"/>
    <property type="match status" value="1"/>
</dbReference>